<gene>
    <name evidence="1" type="ORF">KME32_21635</name>
</gene>
<accession>A0A951Q0X7</accession>
<dbReference type="AlphaFoldDB" id="A0A951Q0X7"/>
<sequence length="68" mass="7681">MTIWVNEQIDPSGMIHACIACCNESQAQDCHESFDKNLSETQKSSGWEARLRIVDSWDDVPVNALKLD</sequence>
<organism evidence="1 2">
    <name type="scientific">Mojavia pulchra JT2-VF2</name>
    <dbReference type="NCBI Taxonomy" id="287848"/>
    <lineage>
        <taxon>Bacteria</taxon>
        <taxon>Bacillati</taxon>
        <taxon>Cyanobacteriota</taxon>
        <taxon>Cyanophyceae</taxon>
        <taxon>Nostocales</taxon>
        <taxon>Nostocaceae</taxon>
    </lineage>
</organism>
<proteinExistence type="predicted"/>
<reference evidence="1" key="2">
    <citation type="journal article" date="2022" name="Microbiol. Resour. Announc.">
        <title>Metagenome Sequencing to Explore Phylogenomics of Terrestrial Cyanobacteria.</title>
        <authorList>
            <person name="Ward R.D."/>
            <person name="Stajich J.E."/>
            <person name="Johansen J.R."/>
            <person name="Huntemann M."/>
            <person name="Clum A."/>
            <person name="Foster B."/>
            <person name="Foster B."/>
            <person name="Roux S."/>
            <person name="Palaniappan K."/>
            <person name="Varghese N."/>
            <person name="Mukherjee S."/>
            <person name="Reddy T.B.K."/>
            <person name="Daum C."/>
            <person name="Copeland A."/>
            <person name="Chen I.A."/>
            <person name="Ivanova N.N."/>
            <person name="Kyrpides N.C."/>
            <person name="Shapiro N."/>
            <person name="Eloe-Fadrosh E.A."/>
            <person name="Pietrasiak N."/>
        </authorList>
    </citation>
    <scope>NUCLEOTIDE SEQUENCE</scope>
    <source>
        <strain evidence="1">JT2-VF2</strain>
    </source>
</reference>
<reference evidence="1" key="1">
    <citation type="submission" date="2021-05" db="EMBL/GenBank/DDBJ databases">
        <authorList>
            <person name="Pietrasiak N."/>
            <person name="Ward R."/>
            <person name="Stajich J.E."/>
            <person name="Kurbessoian T."/>
        </authorList>
    </citation>
    <scope>NUCLEOTIDE SEQUENCE</scope>
    <source>
        <strain evidence="1">JT2-VF2</strain>
    </source>
</reference>
<protein>
    <submittedName>
        <fullName evidence="1">Glycogen debranching protein</fullName>
    </submittedName>
</protein>
<evidence type="ECO:0000313" key="1">
    <source>
        <dbReference type="EMBL" id="MBW4563695.1"/>
    </source>
</evidence>
<name>A0A951Q0X7_9NOST</name>
<dbReference type="EMBL" id="JAHHHN010000015">
    <property type="protein sequence ID" value="MBW4563695.1"/>
    <property type="molecule type" value="Genomic_DNA"/>
</dbReference>
<comment type="caution">
    <text evidence="1">The sequence shown here is derived from an EMBL/GenBank/DDBJ whole genome shotgun (WGS) entry which is preliminary data.</text>
</comment>
<evidence type="ECO:0000313" key="2">
    <source>
        <dbReference type="Proteomes" id="UP000715781"/>
    </source>
</evidence>
<dbReference type="Proteomes" id="UP000715781">
    <property type="component" value="Unassembled WGS sequence"/>
</dbReference>